<comment type="caution">
    <text evidence="1">The sequence shown here is derived from an EMBL/GenBank/DDBJ whole genome shotgun (WGS) entry which is preliminary data.</text>
</comment>
<evidence type="ECO:0000313" key="1">
    <source>
        <dbReference type="EMBL" id="KAA9327441.1"/>
    </source>
</evidence>
<accession>A0A7L4ZVI5</accession>
<name>A0A7L4ZVI5_9BACT</name>
<keyword evidence="2" id="KW-1185">Reference proteome</keyword>
<dbReference type="Proteomes" id="UP000326380">
    <property type="component" value="Unassembled WGS sequence"/>
</dbReference>
<reference evidence="1 2" key="1">
    <citation type="submission" date="2019-09" db="EMBL/GenBank/DDBJ databases">
        <title>Genome sequence of Hymenobacter sp. M3.</title>
        <authorList>
            <person name="Srinivasan S."/>
        </authorList>
    </citation>
    <scope>NUCLEOTIDE SEQUENCE [LARGE SCALE GENOMIC DNA]</scope>
    <source>
        <strain evidence="1 2">M3</strain>
    </source>
</reference>
<dbReference type="RefSeq" id="WP_151079888.1">
    <property type="nucleotide sequence ID" value="NZ_CP047647.1"/>
</dbReference>
<sequence length="97" mass="11605">MRPELERLHRIEQYLLSTSAATDWQRQLRLDPTLADDAHEQLRLYQALHEAGRLQLRRELSRIHTRLYGPRRTGWFTAATAGLRTVLLRWPRFRSRS</sequence>
<dbReference type="AlphaFoldDB" id="A0A7L4ZVI5"/>
<proteinExistence type="predicted"/>
<organism evidence="1 2">
    <name type="scientific">Hymenobacter busanensis</name>
    <dbReference type="NCBI Taxonomy" id="2607656"/>
    <lineage>
        <taxon>Bacteria</taxon>
        <taxon>Pseudomonadati</taxon>
        <taxon>Bacteroidota</taxon>
        <taxon>Cytophagia</taxon>
        <taxon>Cytophagales</taxon>
        <taxon>Hymenobacteraceae</taxon>
        <taxon>Hymenobacter</taxon>
    </lineage>
</organism>
<protein>
    <submittedName>
        <fullName evidence="1">Uncharacterized protein</fullName>
    </submittedName>
</protein>
<gene>
    <name evidence="1" type="ORF">F0P96_15770</name>
</gene>
<evidence type="ECO:0000313" key="2">
    <source>
        <dbReference type="Proteomes" id="UP000326380"/>
    </source>
</evidence>
<dbReference type="EMBL" id="VTWU01000006">
    <property type="protein sequence ID" value="KAA9327441.1"/>
    <property type="molecule type" value="Genomic_DNA"/>
</dbReference>